<reference evidence="1" key="1">
    <citation type="submission" date="2014-07" db="EMBL/GenBank/DDBJ databases">
        <title>Identification of a novel salt tolerance gene in wild soybean by whole-genome sequencing.</title>
        <authorList>
            <person name="Lam H.-M."/>
            <person name="Qi X."/>
            <person name="Li M.-W."/>
            <person name="Liu X."/>
            <person name="Xie M."/>
            <person name="Ni M."/>
            <person name="Xu X."/>
        </authorList>
    </citation>
    <scope>NUCLEOTIDE SEQUENCE [LARGE SCALE GENOMIC DNA]</scope>
    <source>
        <tissue evidence="1">Root</tissue>
    </source>
</reference>
<organism evidence="1">
    <name type="scientific">Glycine soja</name>
    <name type="common">Wild soybean</name>
    <dbReference type="NCBI Taxonomy" id="3848"/>
    <lineage>
        <taxon>Eukaryota</taxon>
        <taxon>Viridiplantae</taxon>
        <taxon>Streptophyta</taxon>
        <taxon>Embryophyta</taxon>
        <taxon>Tracheophyta</taxon>
        <taxon>Spermatophyta</taxon>
        <taxon>Magnoliopsida</taxon>
        <taxon>eudicotyledons</taxon>
        <taxon>Gunneridae</taxon>
        <taxon>Pentapetalae</taxon>
        <taxon>rosids</taxon>
        <taxon>fabids</taxon>
        <taxon>Fabales</taxon>
        <taxon>Fabaceae</taxon>
        <taxon>Papilionoideae</taxon>
        <taxon>50 kb inversion clade</taxon>
        <taxon>NPAAA clade</taxon>
        <taxon>indigoferoid/millettioid clade</taxon>
        <taxon>Phaseoleae</taxon>
        <taxon>Glycine</taxon>
        <taxon>Glycine subgen. Soja</taxon>
    </lineage>
</organism>
<dbReference type="PANTHER" id="PTHR35752:SF1">
    <property type="entry name" value="G-PROTEIN COUPLED RECEPTOR"/>
    <property type="match status" value="1"/>
</dbReference>
<sequence>MTQNGFEKPHQSVAAIASFSQSLPFNFLLSVVSLTQAFLQLLQICYASLFFTTLMTTVASLSSVVENLGLKVLQNKGLEVRLSGSAAKGKPPTTLLLVDWRCEVARNTPYEVNITIPVEGYEPIEFVLTKTCESY</sequence>
<gene>
    <name evidence="1" type="ORF">glysoja_035612</name>
</gene>
<name>A0A0B2NSJ3_GLYSO</name>
<evidence type="ECO:0000313" key="1">
    <source>
        <dbReference type="EMBL" id="KHN00050.1"/>
    </source>
</evidence>
<proteinExistence type="predicted"/>
<dbReference type="AlphaFoldDB" id="A0A0B2NSJ3"/>
<dbReference type="PANTHER" id="PTHR35752">
    <property type="entry name" value="G-PROTEIN COUPLED RECEPTOR"/>
    <property type="match status" value="1"/>
</dbReference>
<dbReference type="Proteomes" id="UP000053555">
    <property type="component" value="Unassembled WGS sequence"/>
</dbReference>
<accession>A0A0B2NSJ3</accession>
<dbReference type="EMBL" id="KN671247">
    <property type="protein sequence ID" value="KHN00050.1"/>
    <property type="molecule type" value="Genomic_DNA"/>
</dbReference>
<protein>
    <submittedName>
        <fullName evidence="1">Uncharacterized protein</fullName>
    </submittedName>
</protein>